<organism evidence="7 8">
    <name type="scientific">Candidatus Limivivens merdigallinarum</name>
    <dbReference type="NCBI Taxonomy" id="2840859"/>
    <lineage>
        <taxon>Bacteria</taxon>
        <taxon>Bacillati</taxon>
        <taxon>Bacillota</taxon>
        <taxon>Clostridia</taxon>
        <taxon>Lachnospirales</taxon>
        <taxon>Lachnospiraceae</taxon>
        <taxon>Lachnospiraceae incertae sedis</taxon>
        <taxon>Candidatus Limivivens</taxon>
    </lineage>
</organism>
<feature type="transmembrane region" description="Helical" evidence="6">
    <location>
        <begin position="199"/>
        <end position="217"/>
    </location>
</feature>
<keyword evidence="5 6" id="KW-0472">Membrane</keyword>
<dbReference type="Pfam" id="PF02653">
    <property type="entry name" value="BPD_transp_2"/>
    <property type="match status" value="1"/>
</dbReference>
<proteinExistence type="predicted"/>
<evidence type="ECO:0000256" key="6">
    <source>
        <dbReference type="SAM" id="Phobius"/>
    </source>
</evidence>
<evidence type="ECO:0000313" key="7">
    <source>
        <dbReference type="EMBL" id="HIQ96747.1"/>
    </source>
</evidence>
<comment type="subcellular location">
    <subcellularLocation>
        <location evidence="1">Cell membrane</location>
        <topology evidence="1">Multi-pass membrane protein</topology>
    </subcellularLocation>
</comment>
<gene>
    <name evidence="7" type="ORF">IAB26_09310</name>
</gene>
<dbReference type="PANTHER" id="PTHR32196">
    <property type="entry name" value="ABC TRANSPORTER PERMEASE PROTEIN YPHD-RELATED-RELATED"/>
    <property type="match status" value="1"/>
</dbReference>
<dbReference type="PANTHER" id="PTHR32196:SF69">
    <property type="entry name" value="BRANCHED-CHAIN AMINO ACID TRANSPORT SYSTEM, PERMEASE PROTEIN"/>
    <property type="match status" value="1"/>
</dbReference>
<name>A0A9D0ZW94_9FIRM</name>
<evidence type="ECO:0000256" key="2">
    <source>
        <dbReference type="ARBA" id="ARBA00022475"/>
    </source>
</evidence>
<dbReference type="CDD" id="cd06574">
    <property type="entry name" value="TM_PBP1_branched-chain-AA_like"/>
    <property type="match status" value="1"/>
</dbReference>
<feature type="transmembrane region" description="Helical" evidence="6">
    <location>
        <begin position="34"/>
        <end position="55"/>
    </location>
</feature>
<evidence type="ECO:0000256" key="3">
    <source>
        <dbReference type="ARBA" id="ARBA00022692"/>
    </source>
</evidence>
<evidence type="ECO:0000256" key="4">
    <source>
        <dbReference type="ARBA" id="ARBA00022989"/>
    </source>
</evidence>
<keyword evidence="3 6" id="KW-0812">Transmembrane</keyword>
<feature type="transmembrane region" description="Helical" evidence="6">
    <location>
        <begin position="283"/>
        <end position="301"/>
    </location>
</feature>
<accession>A0A9D0ZW94</accession>
<dbReference type="GO" id="GO:0005886">
    <property type="term" value="C:plasma membrane"/>
    <property type="evidence" value="ECO:0007669"/>
    <property type="project" value="UniProtKB-SubCell"/>
</dbReference>
<feature type="transmembrane region" description="Helical" evidence="6">
    <location>
        <begin position="88"/>
        <end position="110"/>
    </location>
</feature>
<dbReference type="GO" id="GO:0022857">
    <property type="term" value="F:transmembrane transporter activity"/>
    <property type="evidence" value="ECO:0007669"/>
    <property type="project" value="InterPro"/>
</dbReference>
<feature type="transmembrane region" description="Helical" evidence="6">
    <location>
        <begin position="62"/>
        <end position="82"/>
    </location>
</feature>
<evidence type="ECO:0000256" key="1">
    <source>
        <dbReference type="ARBA" id="ARBA00004651"/>
    </source>
</evidence>
<evidence type="ECO:0000256" key="5">
    <source>
        <dbReference type="ARBA" id="ARBA00023136"/>
    </source>
</evidence>
<dbReference type="InterPro" id="IPR001851">
    <property type="entry name" value="ABC_transp_permease"/>
</dbReference>
<feature type="transmembrane region" description="Helical" evidence="6">
    <location>
        <begin position="256"/>
        <end position="276"/>
    </location>
</feature>
<feature type="transmembrane region" description="Helical" evidence="6">
    <location>
        <begin position="148"/>
        <end position="169"/>
    </location>
</feature>
<keyword evidence="4 6" id="KW-1133">Transmembrane helix</keyword>
<comment type="caution">
    <text evidence="7">The sequence shown here is derived from an EMBL/GenBank/DDBJ whole genome shotgun (WGS) entry which is preliminary data.</text>
</comment>
<reference evidence="7" key="2">
    <citation type="journal article" date="2021" name="PeerJ">
        <title>Extensive microbial diversity within the chicken gut microbiome revealed by metagenomics and culture.</title>
        <authorList>
            <person name="Gilroy R."/>
            <person name="Ravi A."/>
            <person name="Getino M."/>
            <person name="Pursley I."/>
            <person name="Horton D.L."/>
            <person name="Alikhan N.F."/>
            <person name="Baker D."/>
            <person name="Gharbi K."/>
            <person name="Hall N."/>
            <person name="Watson M."/>
            <person name="Adriaenssens E.M."/>
            <person name="Foster-Nyarko E."/>
            <person name="Jarju S."/>
            <person name="Secka A."/>
            <person name="Antonio M."/>
            <person name="Oren A."/>
            <person name="Chaudhuri R.R."/>
            <person name="La Ragione R."/>
            <person name="Hildebrand F."/>
            <person name="Pallen M.J."/>
        </authorList>
    </citation>
    <scope>NUCLEOTIDE SEQUENCE</scope>
    <source>
        <strain evidence="7">ChiSjej3B21-11622</strain>
    </source>
</reference>
<feature type="transmembrane region" description="Helical" evidence="6">
    <location>
        <begin position="229"/>
        <end position="250"/>
    </location>
</feature>
<dbReference type="AlphaFoldDB" id="A0A9D0ZW94"/>
<evidence type="ECO:0000313" key="8">
    <source>
        <dbReference type="Proteomes" id="UP000886886"/>
    </source>
</evidence>
<sequence>MMSILLAMFSAVSQGMLWAMLALGVYITFRLLDFADLTCEGSFALGGCVSAVLTVNLHMNPYLSLLCGFLAGMIAGLVTGVLNTKLKIPPILAGILSMISLYSINLRIMLNQANVPINIREEGVSSIVTAIQDLLPESITSMSQTQNVITLCIGLLFCVLSVAVLYWFFGTEMGSAIRATGNNEKMIRALGVNTDTTKIIALAISNGFIALSGALVAQAQKVADVGMGTGAIVIGLASIVIGEVLFSKVISFKWKLVSIVVGSIIYRVIVAIVLQLGLRSSDLKLLTAILVAAALSIPRLLPKKNKKGVA</sequence>
<protein>
    <submittedName>
        <fullName evidence="7">ABC transporter permease</fullName>
    </submittedName>
</protein>
<keyword evidence="2" id="KW-1003">Cell membrane</keyword>
<reference evidence="7" key="1">
    <citation type="submission" date="2020-10" db="EMBL/GenBank/DDBJ databases">
        <authorList>
            <person name="Gilroy R."/>
        </authorList>
    </citation>
    <scope>NUCLEOTIDE SEQUENCE</scope>
    <source>
        <strain evidence="7">ChiSjej3B21-11622</strain>
    </source>
</reference>
<dbReference type="EMBL" id="DVFT01000139">
    <property type="protein sequence ID" value="HIQ96747.1"/>
    <property type="molecule type" value="Genomic_DNA"/>
</dbReference>
<dbReference type="Proteomes" id="UP000886886">
    <property type="component" value="Unassembled WGS sequence"/>
</dbReference>